<keyword evidence="2" id="KW-0812">Transmembrane</keyword>
<protein>
    <submittedName>
        <fullName evidence="4">Acyltransferase family protein</fullName>
    </submittedName>
</protein>
<gene>
    <name evidence="4" type="ORF">SAMN05444171_4498</name>
</gene>
<feature type="transmembrane region" description="Helical" evidence="2">
    <location>
        <begin position="379"/>
        <end position="401"/>
    </location>
</feature>
<keyword evidence="2" id="KW-1133">Transmembrane helix</keyword>
<keyword evidence="2" id="KW-0472">Membrane</keyword>
<feature type="transmembrane region" description="Helical" evidence="2">
    <location>
        <begin position="206"/>
        <end position="225"/>
    </location>
</feature>
<feature type="transmembrane region" description="Helical" evidence="2">
    <location>
        <begin position="80"/>
        <end position="99"/>
    </location>
</feature>
<dbReference type="GO" id="GO:0016747">
    <property type="term" value="F:acyltransferase activity, transferring groups other than amino-acyl groups"/>
    <property type="evidence" value="ECO:0007669"/>
    <property type="project" value="InterPro"/>
</dbReference>
<reference evidence="4 5" key="1">
    <citation type="submission" date="2016-10" db="EMBL/GenBank/DDBJ databases">
        <authorList>
            <person name="de Groot N.N."/>
        </authorList>
    </citation>
    <scope>NUCLEOTIDE SEQUENCE [LARGE SCALE GENOMIC DNA]</scope>
    <source>
        <strain evidence="4 5">GAS522</strain>
    </source>
</reference>
<name>A0A1M7BM60_9BRAD</name>
<accession>A0A1M7BM60</accession>
<evidence type="ECO:0000256" key="2">
    <source>
        <dbReference type="SAM" id="Phobius"/>
    </source>
</evidence>
<feature type="transmembrane region" description="Helical" evidence="2">
    <location>
        <begin position="245"/>
        <end position="263"/>
    </location>
</feature>
<feature type="compositionally biased region" description="Polar residues" evidence="1">
    <location>
        <begin position="1"/>
        <end position="12"/>
    </location>
</feature>
<feature type="transmembrane region" description="Helical" evidence="2">
    <location>
        <begin position="111"/>
        <end position="131"/>
    </location>
</feature>
<sequence length="411" mass="46355">MIAQNQDKSAVNRSAEMPRKTGGSDQAVKTVKRIVALDRARTFITLLVLLHHSVLNYTHFGSGDRMRWLGFDLVVLFNDSFFMACMFLISGLFVHASLARRGPTNFGRHRVWRLGMPFLISIFVLMPVAYYPTFLRYHLPGTTDFNFFHFWWHTLTIGPWPSGPAWFLWVLLALDIVAAVLLSLMPGTAKTFGLLILTLRDRPWKALVALLSLSVAIYLPMHLVFGDTSWLEPGGYPLPIQTSRILLYAGYFLIGVGIGVVRIRDGILAEDGEIAKRWPVWLVFASVFYGAILLLVYVRHNWVVDFNSPSLWWRSAYGLAFALFSAAMAFTVLAVSVRFASSGARVLDAMCPQAYGIFLTHYIFVIWLQYPVYDYSWPAVVKAAVVFAAALSLSWGLTALLRKIPFVARMI</sequence>
<feature type="transmembrane region" description="Helical" evidence="2">
    <location>
        <begin position="353"/>
        <end position="373"/>
    </location>
</feature>
<dbReference type="EMBL" id="FNTI01000001">
    <property type="protein sequence ID" value="SED57649.1"/>
    <property type="molecule type" value="Genomic_DNA"/>
</dbReference>
<evidence type="ECO:0000259" key="3">
    <source>
        <dbReference type="Pfam" id="PF01757"/>
    </source>
</evidence>
<proteinExistence type="predicted"/>
<feature type="transmembrane region" description="Helical" evidence="2">
    <location>
        <begin position="166"/>
        <end position="185"/>
    </location>
</feature>
<feature type="region of interest" description="Disordered" evidence="1">
    <location>
        <begin position="1"/>
        <end position="24"/>
    </location>
</feature>
<dbReference type="PANTHER" id="PTHR36927">
    <property type="entry name" value="BLR4337 PROTEIN"/>
    <property type="match status" value="1"/>
</dbReference>
<dbReference type="AlphaFoldDB" id="A0A1M7BM60"/>
<dbReference type="Proteomes" id="UP000183208">
    <property type="component" value="Unassembled WGS sequence"/>
</dbReference>
<feature type="transmembrane region" description="Helical" evidence="2">
    <location>
        <begin position="278"/>
        <end position="298"/>
    </location>
</feature>
<feature type="transmembrane region" description="Helical" evidence="2">
    <location>
        <begin position="318"/>
        <end position="341"/>
    </location>
</feature>
<keyword evidence="4" id="KW-0012">Acyltransferase</keyword>
<organism evidence="4 5">
    <name type="scientific">Bradyrhizobium lablabi</name>
    <dbReference type="NCBI Taxonomy" id="722472"/>
    <lineage>
        <taxon>Bacteria</taxon>
        <taxon>Pseudomonadati</taxon>
        <taxon>Pseudomonadota</taxon>
        <taxon>Alphaproteobacteria</taxon>
        <taxon>Hyphomicrobiales</taxon>
        <taxon>Nitrobacteraceae</taxon>
        <taxon>Bradyrhizobium</taxon>
    </lineage>
</organism>
<evidence type="ECO:0000313" key="5">
    <source>
        <dbReference type="Proteomes" id="UP000183208"/>
    </source>
</evidence>
<feature type="domain" description="Acyltransferase 3" evidence="3">
    <location>
        <begin position="35"/>
        <end position="398"/>
    </location>
</feature>
<dbReference type="PANTHER" id="PTHR36927:SF4">
    <property type="entry name" value="BLR5718 PROTEIN"/>
    <property type="match status" value="1"/>
</dbReference>
<dbReference type="Pfam" id="PF01757">
    <property type="entry name" value="Acyl_transf_3"/>
    <property type="match status" value="1"/>
</dbReference>
<dbReference type="InterPro" id="IPR002656">
    <property type="entry name" value="Acyl_transf_3_dom"/>
</dbReference>
<dbReference type="InterPro" id="IPR050623">
    <property type="entry name" value="Glucan_succinyl_AcylTrfase"/>
</dbReference>
<evidence type="ECO:0000256" key="1">
    <source>
        <dbReference type="SAM" id="MobiDB-lite"/>
    </source>
</evidence>
<keyword evidence="4" id="KW-0808">Transferase</keyword>
<feature type="transmembrane region" description="Helical" evidence="2">
    <location>
        <begin position="42"/>
        <end position="60"/>
    </location>
</feature>
<evidence type="ECO:0000313" key="4">
    <source>
        <dbReference type="EMBL" id="SED57649.1"/>
    </source>
</evidence>